<comment type="caution">
    <text evidence="4">The sequence shown here is derived from an EMBL/GenBank/DDBJ whole genome shotgun (WGS) entry which is preliminary data.</text>
</comment>
<keyword evidence="5" id="KW-1185">Reference proteome</keyword>
<organism evidence="4 5">
    <name type="scientific">Thalassotalea castellviae</name>
    <dbReference type="NCBI Taxonomy" id="3075612"/>
    <lineage>
        <taxon>Bacteria</taxon>
        <taxon>Pseudomonadati</taxon>
        <taxon>Pseudomonadota</taxon>
        <taxon>Gammaproteobacteria</taxon>
        <taxon>Alteromonadales</taxon>
        <taxon>Colwelliaceae</taxon>
        <taxon>Thalassotalea</taxon>
    </lineage>
</organism>
<sequence length="133" mass="14664">MLTSVNLRDYMLTNPAKVNENVHLSEAMKSIIDNKVSGLCIVDDAGNFVGILSEMDCLNAILNATYNNIGVGKVSEYMIKDNILTASPNDDIVDIAQDMLLKKHRRRPVIEEGKLVGQVTCRQLLAAVNKFIS</sequence>
<evidence type="ECO:0000256" key="2">
    <source>
        <dbReference type="PROSITE-ProRule" id="PRU00703"/>
    </source>
</evidence>
<dbReference type="InterPro" id="IPR044729">
    <property type="entry name" value="CBS_bac"/>
</dbReference>
<dbReference type="PANTHER" id="PTHR43080:SF26">
    <property type="entry name" value="REGULATORY PROTEIN"/>
    <property type="match status" value="1"/>
</dbReference>
<dbReference type="SMART" id="SM00116">
    <property type="entry name" value="CBS"/>
    <property type="match status" value="2"/>
</dbReference>
<dbReference type="Proteomes" id="UP001266357">
    <property type="component" value="Unassembled WGS sequence"/>
</dbReference>
<evidence type="ECO:0000313" key="4">
    <source>
        <dbReference type="EMBL" id="MDT0605308.1"/>
    </source>
</evidence>
<dbReference type="RefSeq" id="WP_311584892.1">
    <property type="nucleotide sequence ID" value="NZ_JAVRIF010000013.1"/>
</dbReference>
<dbReference type="InterPro" id="IPR051257">
    <property type="entry name" value="Diverse_CBS-Domain"/>
</dbReference>
<evidence type="ECO:0000256" key="1">
    <source>
        <dbReference type="ARBA" id="ARBA00023122"/>
    </source>
</evidence>
<dbReference type="InterPro" id="IPR000644">
    <property type="entry name" value="CBS_dom"/>
</dbReference>
<accession>A0ABU3A880</accession>
<dbReference type="EMBL" id="JAVRIF010000013">
    <property type="protein sequence ID" value="MDT0605308.1"/>
    <property type="molecule type" value="Genomic_DNA"/>
</dbReference>
<proteinExistence type="predicted"/>
<name>A0ABU3A880_9GAMM</name>
<feature type="domain" description="CBS" evidence="3">
    <location>
        <begin position="78"/>
        <end position="133"/>
    </location>
</feature>
<evidence type="ECO:0000313" key="5">
    <source>
        <dbReference type="Proteomes" id="UP001266357"/>
    </source>
</evidence>
<gene>
    <name evidence="4" type="ORF">RM573_17030</name>
</gene>
<dbReference type="Gene3D" id="3.10.580.10">
    <property type="entry name" value="CBS-domain"/>
    <property type="match status" value="1"/>
</dbReference>
<reference evidence="4 5" key="1">
    <citation type="submission" date="2023-09" db="EMBL/GenBank/DDBJ databases">
        <authorList>
            <person name="Rey-Velasco X."/>
        </authorList>
    </citation>
    <scope>NUCLEOTIDE SEQUENCE [LARGE SCALE GENOMIC DNA]</scope>
    <source>
        <strain evidence="4 5">W431</strain>
    </source>
</reference>
<dbReference type="InterPro" id="IPR046342">
    <property type="entry name" value="CBS_dom_sf"/>
</dbReference>
<dbReference type="PROSITE" id="PS51371">
    <property type="entry name" value="CBS"/>
    <property type="match status" value="2"/>
</dbReference>
<dbReference type="SUPFAM" id="SSF54631">
    <property type="entry name" value="CBS-domain pair"/>
    <property type="match status" value="1"/>
</dbReference>
<evidence type="ECO:0000259" key="3">
    <source>
        <dbReference type="PROSITE" id="PS51371"/>
    </source>
</evidence>
<dbReference type="PANTHER" id="PTHR43080">
    <property type="entry name" value="CBS DOMAIN-CONTAINING PROTEIN CBSX3, MITOCHONDRIAL"/>
    <property type="match status" value="1"/>
</dbReference>
<protein>
    <submittedName>
        <fullName evidence="4">CBS domain-containing protein</fullName>
    </submittedName>
</protein>
<keyword evidence="1 2" id="KW-0129">CBS domain</keyword>
<dbReference type="Pfam" id="PF00571">
    <property type="entry name" value="CBS"/>
    <property type="match status" value="2"/>
</dbReference>
<feature type="domain" description="CBS" evidence="3">
    <location>
        <begin position="11"/>
        <end position="69"/>
    </location>
</feature>
<dbReference type="CDD" id="cd04629">
    <property type="entry name" value="CBS_pair_bac"/>
    <property type="match status" value="1"/>
</dbReference>